<reference evidence="4" key="1">
    <citation type="submission" date="2020-01" db="EMBL/GenBank/DDBJ databases">
        <title>Sphingomonas sp. strain CSW-10.</title>
        <authorList>
            <person name="Chen W.-M."/>
        </authorList>
    </citation>
    <scope>NUCLEOTIDE SEQUENCE [LARGE SCALE GENOMIC DNA]</scope>
    <source>
        <strain evidence="4">FSY-8</strain>
    </source>
</reference>
<evidence type="ECO:0000256" key="2">
    <source>
        <dbReference type="SAM" id="SignalP"/>
    </source>
</evidence>
<protein>
    <recommendedName>
        <fullName evidence="5">Outer membrane usher protein FimD/PapC</fullName>
    </recommendedName>
</protein>
<name>A0ABW9XEE4_9SPHN</name>
<evidence type="ECO:0000313" key="4">
    <source>
        <dbReference type="Proteomes" id="UP000753724"/>
    </source>
</evidence>
<dbReference type="EMBL" id="JAAAPO010000003">
    <property type="protein sequence ID" value="NBC36912.1"/>
    <property type="molecule type" value="Genomic_DNA"/>
</dbReference>
<feature type="signal peptide" evidence="2">
    <location>
        <begin position="1"/>
        <end position="21"/>
    </location>
</feature>
<dbReference type="Proteomes" id="UP000753724">
    <property type="component" value="Unassembled WGS sequence"/>
</dbReference>
<accession>A0ABW9XEE4</accession>
<proteinExistence type="predicted"/>
<evidence type="ECO:0008006" key="5">
    <source>
        <dbReference type="Google" id="ProtNLM"/>
    </source>
</evidence>
<feature type="compositionally biased region" description="Low complexity" evidence="1">
    <location>
        <begin position="42"/>
        <end position="52"/>
    </location>
</feature>
<evidence type="ECO:0000256" key="1">
    <source>
        <dbReference type="SAM" id="MobiDB-lite"/>
    </source>
</evidence>
<keyword evidence="2" id="KW-0732">Signal</keyword>
<organism evidence="3 4">
    <name type="scientific">Novosphingobium ovatum</name>
    <dbReference type="NCBI Taxonomy" id="1908523"/>
    <lineage>
        <taxon>Bacteria</taxon>
        <taxon>Pseudomonadati</taxon>
        <taxon>Pseudomonadota</taxon>
        <taxon>Alphaproteobacteria</taxon>
        <taxon>Sphingomonadales</taxon>
        <taxon>Sphingomonadaceae</taxon>
        <taxon>Novosphingobium</taxon>
    </lineage>
</organism>
<dbReference type="SUPFAM" id="SSF49478">
    <property type="entry name" value="Cna protein B-type domain"/>
    <property type="match status" value="1"/>
</dbReference>
<evidence type="ECO:0000313" key="3">
    <source>
        <dbReference type="EMBL" id="NBC36912.1"/>
    </source>
</evidence>
<sequence>MAACLLVGGLLALLAPGLALAAGTPPEQVNSRSAPPPPPAGGKPAPTGHATALPGVKLSSRDELILEIQTVNREMSDTLTGYGLRSGLYLPFSDMVRFLDLSITVSDDGHYASGWFLRQNRTLQINLRQGVMVIMGKEIALKPGDATAFNGEMYLKAEKFEELFPMTLKIDMRSALITVTTKELFPFQEKLAREAARERLSGQSKGSGPVFPRQTTPYRGLTFPIFDVEWRAQTDGESGPRTDFDLHASGDLAFMTARTYVATSTQGGLTGASVQIGRRDPTARLLGPLHATEFQAGDIGTASLPLGLRGISGRGAYVTNTPLEQASVFDKIDFRGELPKDYEVELYRNDQLVGSTREQVNGQYEFLQVPVDFGINVFRLVFYGPLGQRREEVRRISVGDGRIQPGKLIYYFGSVEREMSVAGIRNAKATLSADYGAYRHEAILQYGLARWLTVVASGAMYRSEGADRWLTTAGLRTGIGNLAIKLDAGMDNTGGTAGVIGLGGRLLGVSYVGSHAIYQGGFIDEMRSSGSQRLSSVTQLDLNRTFKIAGHNLPTMLSLQRLRFTSGQEQIAATLRQSTMIERFMVSNTLNMAASASPGLGSSMQMNGAMDISTLTGRTTQYRATVQYSVVPTPKLNAIGLEMDRPIADNFTVKAAASHVLASGQSSVGLSGSRRFGPLSLSVESSYAFPRQAYTVGLRLGFSFGRNPLSQRMFVERPGLSNSGAVAVSAFRDENGNQTQDEGEQQIGKVTFFTGTQQVTSTDKGEALMGGIGDGNRTAVKIDATTLPDISMAPSSVGYEILPRAGRIHITRFAIQHLSEIEGKAMFSDGTRRRGVSGVTLFLMDMSGKRVAKVRTEGDGFFLFELLKPGEYRIEISPDQARNLKIRMAGEYRVVVGAKRAPAPVQLEIRPQ</sequence>
<keyword evidence="4" id="KW-1185">Reference proteome</keyword>
<feature type="region of interest" description="Disordered" evidence="1">
    <location>
        <begin position="24"/>
        <end position="53"/>
    </location>
</feature>
<dbReference type="Gene3D" id="2.60.40.10">
    <property type="entry name" value="Immunoglobulins"/>
    <property type="match status" value="1"/>
</dbReference>
<dbReference type="InterPro" id="IPR013783">
    <property type="entry name" value="Ig-like_fold"/>
</dbReference>
<comment type="caution">
    <text evidence="3">The sequence shown here is derived from an EMBL/GenBank/DDBJ whole genome shotgun (WGS) entry which is preliminary data.</text>
</comment>
<gene>
    <name evidence="3" type="ORF">GTZ99_10115</name>
</gene>
<feature type="chain" id="PRO_5046481964" description="Outer membrane usher protein FimD/PapC" evidence="2">
    <location>
        <begin position="22"/>
        <end position="912"/>
    </location>
</feature>